<keyword evidence="2" id="KW-1133">Transmembrane helix</keyword>
<organism evidence="3 4">
    <name type="scientific">Corynebacterium pseudotuberculosis 258</name>
    <dbReference type="NCBI Taxonomy" id="1168865"/>
    <lineage>
        <taxon>Bacteria</taxon>
        <taxon>Bacillati</taxon>
        <taxon>Actinomycetota</taxon>
        <taxon>Actinomycetes</taxon>
        <taxon>Mycobacteriales</taxon>
        <taxon>Corynebacteriaceae</taxon>
        <taxon>Corynebacterium</taxon>
    </lineage>
</organism>
<proteinExistence type="predicted"/>
<dbReference type="GeneID" id="93974435"/>
<keyword evidence="2" id="KW-0812">Transmembrane</keyword>
<evidence type="ECO:0000256" key="1">
    <source>
        <dbReference type="SAM" id="MobiDB-lite"/>
    </source>
</evidence>
<feature type="transmembrane region" description="Helical" evidence="2">
    <location>
        <begin position="85"/>
        <end position="104"/>
    </location>
</feature>
<evidence type="ECO:0000313" key="4">
    <source>
        <dbReference type="Proteomes" id="UP000006465"/>
    </source>
</evidence>
<dbReference type="Proteomes" id="UP000006465">
    <property type="component" value="Chromosome"/>
</dbReference>
<gene>
    <name evidence="3" type="ORF">CP258_06300</name>
</gene>
<feature type="region of interest" description="Disordered" evidence="1">
    <location>
        <begin position="141"/>
        <end position="168"/>
    </location>
</feature>
<keyword evidence="2" id="KW-0472">Membrane</keyword>
<dbReference type="RefSeq" id="WP_014401225.1">
    <property type="nucleotide sequence ID" value="NC_017945.3"/>
</dbReference>
<feature type="transmembrane region" description="Helical" evidence="2">
    <location>
        <begin position="57"/>
        <end position="79"/>
    </location>
</feature>
<accession>A0AAU8Q809</accession>
<evidence type="ECO:0000313" key="3">
    <source>
        <dbReference type="EMBL" id="AFK16859.1"/>
    </source>
</evidence>
<dbReference type="KEGG" id="coe:CP258_06300"/>
<dbReference type="Pfam" id="PF11298">
    <property type="entry name" value="DUF3099"/>
    <property type="match status" value="1"/>
</dbReference>
<dbReference type="AlphaFoldDB" id="A0AAU8Q809"/>
<protein>
    <submittedName>
        <fullName evidence="3">DUF3099 domain-containing protein</fullName>
    </submittedName>
</protein>
<feature type="compositionally biased region" description="Polar residues" evidence="1">
    <location>
        <begin position="143"/>
        <end position="152"/>
    </location>
</feature>
<sequence length="168" mass="18992">MQQHQGDHNEHNLADTEVAELNLSRKARVLRRLTGHRVELITDAKKSPSEDRHHREVVYSWIQALRIPFLLAAMAAYIWMHNMVLSVILFIICVPLPWIAVVIANGVGEKRDPRAPTVYKPAAAREQELYLKAAYDNQKRLSAPSSTTNQPVVINADEADDNIPQNPT</sequence>
<name>A0AAU8Q809_CORPS</name>
<evidence type="ECO:0000256" key="2">
    <source>
        <dbReference type="SAM" id="Phobius"/>
    </source>
</evidence>
<dbReference type="EMBL" id="CP003540">
    <property type="protein sequence ID" value="AFK16859.1"/>
    <property type="molecule type" value="Genomic_DNA"/>
</dbReference>
<dbReference type="InterPro" id="IPR021449">
    <property type="entry name" value="DUF3099"/>
</dbReference>
<reference evidence="3 4" key="1">
    <citation type="journal article" date="2013" name="J. Biotechnol.">
        <title>Genome sequence of Corynebacterium pseudotuberculosis biovar equi strain 258 and prediction of antigenic targets to improve biotechnological vaccine production.</title>
        <authorList>
            <person name="Soares S.C."/>
            <person name="Trost E."/>
            <person name="Ramos R.T."/>
            <person name="Carneiro A.R."/>
            <person name="Santos A.R."/>
            <person name="Pinto A.C."/>
            <person name="Barbosa E."/>
            <person name="Aburjaile F."/>
            <person name="Ali A."/>
            <person name="Diniz C.A."/>
            <person name="Hassan S.S."/>
            <person name="Fiaux K."/>
            <person name="Guimaraes L.C."/>
            <person name="Bakhtiar S.M."/>
            <person name="Pereira U."/>
            <person name="Almeida S.S."/>
            <person name="Abreu V.A."/>
            <person name="Rocha F.S."/>
            <person name="Dorella F.A."/>
            <person name="Miyoshi A."/>
            <person name="Silva A."/>
            <person name="Azevedo V."/>
            <person name="Tauch A."/>
        </authorList>
    </citation>
    <scope>NUCLEOTIDE SEQUENCE [LARGE SCALE GENOMIC DNA]</scope>
    <source>
        <strain evidence="3 4">258</strain>
    </source>
</reference>